<gene>
    <name evidence="1" type="ORF">GL263_27970</name>
</gene>
<protein>
    <submittedName>
        <fullName evidence="1">Uncharacterized protein</fullName>
    </submittedName>
</protein>
<dbReference type="Proteomes" id="UP000766698">
    <property type="component" value="Unassembled WGS sequence"/>
</dbReference>
<dbReference type="RefSeq" id="WP_182858487.1">
    <property type="nucleotide sequence ID" value="NZ_WMLF01000982.1"/>
</dbReference>
<evidence type="ECO:0000313" key="2">
    <source>
        <dbReference type="Proteomes" id="UP000766698"/>
    </source>
</evidence>
<name>A0ABR6EPS7_9ACTN</name>
<accession>A0ABR6EPS7</accession>
<evidence type="ECO:0000313" key="1">
    <source>
        <dbReference type="EMBL" id="MBB1247347.1"/>
    </source>
</evidence>
<dbReference type="EMBL" id="WMLF01000982">
    <property type="protein sequence ID" value="MBB1247347.1"/>
    <property type="molecule type" value="Genomic_DNA"/>
</dbReference>
<proteinExistence type="predicted"/>
<comment type="caution">
    <text evidence="1">The sequence shown here is derived from an EMBL/GenBank/DDBJ whole genome shotgun (WGS) entry which is preliminary data.</text>
</comment>
<feature type="non-terminal residue" evidence="1">
    <location>
        <position position="71"/>
    </location>
</feature>
<reference evidence="2" key="1">
    <citation type="journal article" date="2020" name="Syst. Appl. Microbiol.">
        <title>Streptomyces alkaliterrae sp. nov., isolated from an alkaline soil, and emended descriptions of Streptomyces alkaliphilus, Streptomyces calidiresistens and Streptomyces durbertensis.</title>
        <authorList>
            <person name="Swiecimska M."/>
            <person name="Golinska P."/>
            <person name="Nouioui I."/>
            <person name="Wypij M."/>
            <person name="Rai M."/>
            <person name="Sangal V."/>
            <person name="Goodfellow M."/>
        </authorList>
    </citation>
    <scope>NUCLEOTIDE SEQUENCE [LARGE SCALE GENOMIC DNA]</scope>
    <source>
        <strain evidence="2">DSM 104538</strain>
    </source>
</reference>
<sequence length="71" mass="7832">MSAGEQSFGIGWDGELPRPTLRGNTALYCDVQPDTDLVLTALPEGFSHHFVLKKRPKEKVELRIPVVAEGL</sequence>
<keyword evidence="2" id="KW-1185">Reference proteome</keyword>
<organism evidence="1 2">
    <name type="scientific">Streptomyces durbertensis</name>
    <dbReference type="NCBI Taxonomy" id="2448886"/>
    <lineage>
        <taxon>Bacteria</taxon>
        <taxon>Bacillati</taxon>
        <taxon>Actinomycetota</taxon>
        <taxon>Actinomycetes</taxon>
        <taxon>Kitasatosporales</taxon>
        <taxon>Streptomycetaceae</taxon>
        <taxon>Streptomyces</taxon>
    </lineage>
</organism>